<dbReference type="OrthoDB" id="3939900at2759"/>
<dbReference type="Proteomes" id="UP000799750">
    <property type="component" value="Unassembled WGS sequence"/>
</dbReference>
<dbReference type="AlphaFoldDB" id="A0A6A6R274"/>
<sequence>MPPFLALPPELLLDIADYLPPDAILALKLTHPTLNTLLPPPLQKRTHPLPRCARLAYLTYLRRPSPTSLIRCILCKATYPAALFTSAASPACLTAPSSAFRNEVVELPPRFCAWHVSRLARVVRVAPGEGNGWTSRVERMCMHCGAVQAWRKCGCGCGSCGVRGVRTYTRWLDNGRECRGFLFWREQGAEDGGGGGGRLFVRETCWSSGRWKLGIGFARIWGLDGR</sequence>
<gene>
    <name evidence="1" type="ORF">BU16DRAFT_330171</name>
</gene>
<proteinExistence type="predicted"/>
<reference evidence="1" key="1">
    <citation type="journal article" date="2020" name="Stud. Mycol.">
        <title>101 Dothideomycetes genomes: a test case for predicting lifestyles and emergence of pathogens.</title>
        <authorList>
            <person name="Haridas S."/>
            <person name="Albert R."/>
            <person name="Binder M."/>
            <person name="Bloem J."/>
            <person name="Labutti K."/>
            <person name="Salamov A."/>
            <person name="Andreopoulos B."/>
            <person name="Baker S."/>
            <person name="Barry K."/>
            <person name="Bills G."/>
            <person name="Bluhm B."/>
            <person name="Cannon C."/>
            <person name="Castanera R."/>
            <person name="Culley D."/>
            <person name="Daum C."/>
            <person name="Ezra D."/>
            <person name="Gonzalez J."/>
            <person name="Henrissat B."/>
            <person name="Kuo A."/>
            <person name="Liang C."/>
            <person name="Lipzen A."/>
            <person name="Lutzoni F."/>
            <person name="Magnuson J."/>
            <person name="Mondo S."/>
            <person name="Nolan M."/>
            <person name="Ohm R."/>
            <person name="Pangilinan J."/>
            <person name="Park H.-J."/>
            <person name="Ramirez L."/>
            <person name="Alfaro M."/>
            <person name="Sun H."/>
            <person name="Tritt A."/>
            <person name="Yoshinaga Y."/>
            <person name="Zwiers L.-H."/>
            <person name="Turgeon B."/>
            <person name="Goodwin S."/>
            <person name="Spatafora J."/>
            <person name="Crous P."/>
            <person name="Grigoriev I."/>
        </authorList>
    </citation>
    <scope>NUCLEOTIDE SEQUENCE</scope>
    <source>
        <strain evidence="1">CBS 269.34</strain>
    </source>
</reference>
<organism evidence="1 2">
    <name type="scientific">Lophium mytilinum</name>
    <dbReference type="NCBI Taxonomy" id="390894"/>
    <lineage>
        <taxon>Eukaryota</taxon>
        <taxon>Fungi</taxon>
        <taxon>Dikarya</taxon>
        <taxon>Ascomycota</taxon>
        <taxon>Pezizomycotina</taxon>
        <taxon>Dothideomycetes</taxon>
        <taxon>Pleosporomycetidae</taxon>
        <taxon>Mytilinidiales</taxon>
        <taxon>Mytilinidiaceae</taxon>
        <taxon>Lophium</taxon>
    </lineage>
</organism>
<accession>A0A6A6R274</accession>
<evidence type="ECO:0000313" key="1">
    <source>
        <dbReference type="EMBL" id="KAF2497943.1"/>
    </source>
</evidence>
<dbReference type="EMBL" id="MU004186">
    <property type="protein sequence ID" value="KAF2497943.1"/>
    <property type="molecule type" value="Genomic_DNA"/>
</dbReference>
<protein>
    <recommendedName>
        <fullName evidence="3">F-box domain-containing protein</fullName>
    </recommendedName>
</protein>
<keyword evidence="2" id="KW-1185">Reference proteome</keyword>
<evidence type="ECO:0008006" key="3">
    <source>
        <dbReference type="Google" id="ProtNLM"/>
    </source>
</evidence>
<name>A0A6A6R274_9PEZI</name>
<evidence type="ECO:0000313" key="2">
    <source>
        <dbReference type="Proteomes" id="UP000799750"/>
    </source>
</evidence>